<evidence type="ECO:0000256" key="5">
    <source>
        <dbReference type="ARBA" id="ARBA00022676"/>
    </source>
</evidence>
<dbReference type="EC" id="2.4.1.-" evidence="11"/>
<evidence type="ECO:0000256" key="1">
    <source>
        <dbReference type="ARBA" id="ARBA00004477"/>
    </source>
</evidence>
<evidence type="ECO:0000256" key="9">
    <source>
        <dbReference type="ARBA" id="ARBA00022989"/>
    </source>
</evidence>
<comment type="subcellular location">
    <subcellularLocation>
        <location evidence="1 11">Endoplasmic reticulum membrane</location>
        <topology evidence="1 11">Multi-pass membrane protein</topology>
    </subcellularLocation>
</comment>
<dbReference type="InterPro" id="IPR007315">
    <property type="entry name" value="PIG-V/Gpi18"/>
</dbReference>
<dbReference type="Pfam" id="PF04188">
    <property type="entry name" value="Mannosyl_trans2"/>
    <property type="match status" value="1"/>
</dbReference>
<accession>A0A0G4GZJ2</accession>
<dbReference type="PhylomeDB" id="A0A0G4GZJ2"/>
<keyword evidence="8 11" id="KW-0256">Endoplasmic reticulum</keyword>
<keyword evidence="7 11" id="KW-0812">Transmembrane</keyword>
<feature type="transmembrane region" description="Helical" evidence="11">
    <location>
        <begin position="12"/>
        <end position="36"/>
    </location>
</feature>
<feature type="transmembrane region" description="Helical" evidence="11">
    <location>
        <begin position="202"/>
        <end position="225"/>
    </location>
</feature>
<keyword evidence="5 11" id="KW-0328">Glycosyltransferase</keyword>
<gene>
    <name evidence="12" type="ORF">Vbra_19145</name>
</gene>
<organism evidence="12 13">
    <name type="scientific">Vitrella brassicaformis (strain CCMP3155)</name>
    <dbReference type="NCBI Taxonomy" id="1169540"/>
    <lineage>
        <taxon>Eukaryota</taxon>
        <taxon>Sar</taxon>
        <taxon>Alveolata</taxon>
        <taxon>Colpodellida</taxon>
        <taxon>Vitrellaceae</taxon>
        <taxon>Vitrella</taxon>
    </lineage>
</organism>
<dbReference type="PANTHER" id="PTHR12468">
    <property type="entry name" value="GPI MANNOSYLTRANSFERASE 2"/>
    <property type="match status" value="1"/>
</dbReference>
<dbReference type="GO" id="GO:0006506">
    <property type="term" value="P:GPI anchor biosynthetic process"/>
    <property type="evidence" value="ECO:0007669"/>
    <property type="project" value="UniProtKB-UniPathway"/>
</dbReference>
<dbReference type="OrthoDB" id="445186at2759"/>
<feature type="transmembrane region" description="Helical" evidence="11">
    <location>
        <begin position="252"/>
        <end position="274"/>
    </location>
</feature>
<comment type="pathway">
    <text evidence="2 11">Glycolipid biosynthesis; glycosylphosphatidylinositol-anchor biosynthesis.</text>
</comment>
<comment type="function">
    <text evidence="11">Mannosyltransferase involved in glycosylphosphatidylinositol-anchor biosynthesis.</text>
</comment>
<evidence type="ECO:0000256" key="6">
    <source>
        <dbReference type="ARBA" id="ARBA00022679"/>
    </source>
</evidence>
<dbReference type="UniPathway" id="UPA00196"/>
<comment type="caution">
    <text evidence="11">Lacks conserved residue(s) required for the propagation of feature annotation.</text>
</comment>
<evidence type="ECO:0000256" key="2">
    <source>
        <dbReference type="ARBA" id="ARBA00004687"/>
    </source>
</evidence>
<dbReference type="PANTHER" id="PTHR12468:SF2">
    <property type="entry name" value="GPI MANNOSYLTRANSFERASE 2"/>
    <property type="match status" value="1"/>
</dbReference>
<keyword evidence="4 11" id="KW-0337">GPI-anchor biosynthesis</keyword>
<evidence type="ECO:0000313" key="12">
    <source>
        <dbReference type="EMBL" id="CEM36574.1"/>
    </source>
</evidence>
<dbReference type="GO" id="GO:0000009">
    <property type="term" value="F:alpha-1,6-mannosyltransferase activity"/>
    <property type="evidence" value="ECO:0007669"/>
    <property type="project" value="InterPro"/>
</dbReference>
<dbReference type="OMA" id="GALFIWC"/>
<dbReference type="STRING" id="1169540.A0A0G4GZJ2"/>
<keyword evidence="9 11" id="KW-1133">Transmembrane helix</keyword>
<protein>
    <recommendedName>
        <fullName evidence="11">GPI mannosyltransferase 2</fullName>
        <ecNumber evidence="11">2.4.1.-</ecNumber>
    </recommendedName>
</protein>
<dbReference type="FunCoup" id="A0A0G4GZJ2">
    <property type="interactions" value="123"/>
</dbReference>
<comment type="similarity">
    <text evidence="3 11">Belongs to the PIGV family.</text>
</comment>
<dbReference type="EMBL" id="CDMY01000897">
    <property type="protein sequence ID" value="CEM36574.1"/>
    <property type="molecule type" value="Genomic_DNA"/>
</dbReference>
<feature type="transmembrane region" description="Helical" evidence="11">
    <location>
        <begin position="118"/>
        <end position="139"/>
    </location>
</feature>
<keyword evidence="6 11" id="KW-0808">Transferase</keyword>
<dbReference type="AlphaFoldDB" id="A0A0G4GZJ2"/>
<dbReference type="InParanoid" id="A0A0G4GZJ2"/>
<dbReference type="Proteomes" id="UP000041254">
    <property type="component" value="Unassembled WGS sequence"/>
</dbReference>
<evidence type="ECO:0000256" key="7">
    <source>
        <dbReference type="ARBA" id="ARBA00022692"/>
    </source>
</evidence>
<evidence type="ECO:0000256" key="10">
    <source>
        <dbReference type="ARBA" id="ARBA00023136"/>
    </source>
</evidence>
<evidence type="ECO:0000256" key="8">
    <source>
        <dbReference type="ARBA" id="ARBA00022824"/>
    </source>
</evidence>
<keyword evidence="10 11" id="KW-0472">Membrane</keyword>
<keyword evidence="13" id="KW-1185">Reference proteome</keyword>
<evidence type="ECO:0000313" key="13">
    <source>
        <dbReference type="Proteomes" id="UP000041254"/>
    </source>
</evidence>
<feature type="transmembrane region" description="Helical" evidence="11">
    <location>
        <begin position="450"/>
        <end position="470"/>
    </location>
</feature>
<dbReference type="GO" id="GO:0031501">
    <property type="term" value="C:mannosyltransferase complex"/>
    <property type="evidence" value="ECO:0007669"/>
    <property type="project" value="TreeGrafter"/>
</dbReference>
<dbReference type="GO" id="GO:0004376">
    <property type="term" value="F:GPI mannosyltransferase activity"/>
    <property type="evidence" value="ECO:0007669"/>
    <property type="project" value="InterPro"/>
</dbReference>
<reference evidence="12 13" key="1">
    <citation type="submission" date="2014-11" db="EMBL/GenBank/DDBJ databases">
        <authorList>
            <person name="Zhu J."/>
            <person name="Qi W."/>
            <person name="Song R."/>
        </authorList>
    </citation>
    <scope>NUCLEOTIDE SEQUENCE [LARGE SCALE GENOMIC DNA]</scope>
</reference>
<name>A0A0G4GZJ2_VITBC</name>
<sequence>MAKESSAWRGYLTIASIAVASRVATVIWTALAHHFISDYDTATELMFGEHPPSAGIAGRLLDTFVLPLVRWDALFFLSIASDGYLYEHHHAFFPGLPLLMRTLSLPLLPSSTTSARRLIAVVGVILSNGCFVSAAVGLLHLARQLANDGRTAFFAAALFCLPASSVFMSSLYTESAFCCCAFWGLALLYRRRVTGSSTWLGVLLLSAAASLRSNGVLMLIPLLFFNVRTSPPVVPMCRGWDWRPLICFIGHWLRASLHAFIIVLPTALTLVYGFSVHCRGCAFQQDSWQSFVLRRADDISGMIFPSSVHGHGHHYHCRPWCVQVVPSIYGFVQRQYWGVGPFLYFQLKQLPNFLLALPCLLMVTWAQGDTWKRTIAAAAGNGHHSTTVDWRLVGEAVQLAVLATFTVTCANVQVLTRLVSSSPLLWLHQGRLLADSDVTMGRRGKWMASVWVGWSCVYFFVGPLMFGNFLPWT</sequence>
<proteinExistence type="inferred from homology"/>
<feature type="transmembrane region" description="Helical" evidence="11">
    <location>
        <begin position="151"/>
        <end position="168"/>
    </location>
</feature>
<evidence type="ECO:0000256" key="11">
    <source>
        <dbReference type="RuleBase" id="RU363112"/>
    </source>
</evidence>
<dbReference type="GO" id="GO:0005789">
    <property type="term" value="C:endoplasmic reticulum membrane"/>
    <property type="evidence" value="ECO:0007669"/>
    <property type="project" value="UniProtKB-SubCell"/>
</dbReference>
<evidence type="ECO:0000256" key="4">
    <source>
        <dbReference type="ARBA" id="ARBA00022502"/>
    </source>
</evidence>
<dbReference type="VEuPathDB" id="CryptoDB:Vbra_19145"/>
<evidence type="ECO:0000256" key="3">
    <source>
        <dbReference type="ARBA" id="ARBA00008698"/>
    </source>
</evidence>